<name>A0ABY6Z822_9BACL</name>
<dbReference type="Proteomes" id="UP001164803">
    <property type="component" value="Chromosome"/>
</dbReference>
<evidence type="ECO:0000313" key="3">
    <source>
        <dbReference type="Proteomes" id="UP001164803"/>
    </source>
</evidence>
<proteinExistence type="predicted"/>
<gene>
    <name evidence="2" type="ORF">NZD86_10395</name>
</gene>
<feature type="region of interest" description="Disordered" evidence="1">
    <location>
        <begin position="89"/>
        <end position="131"/>
    </location>
</feature>
<accession>A0ABY6Z822</accession>
<feature type="compositionally biased region" description="Basic residues" evidence="1">
    <location>
        <begin position="118"/>
        <end position="131"/>
    </location>
</feature>
<dbReference type="RefSeq" id="WP_268046443.1">
    <property type="nucleotide sequence ID" value="NZ_CP104064.1"/>
</dbReference>
<evidence type="ECO:0000256" key="1">
    <source>
        <dbReference type="SAM" id="MobiDB-lite"/>
    </source>
</evidence>
<evidence type="ECO:0000313" key="2">
    <source>
        <dbReference type="EMBL" id="WAH38848.1"/>
    </source>
</evidence>
<keyword evidence="3" id="KW-1185">Reference proteome</keyword>
<reference evidence="2" key="1">
    <citation type="submission" date="2022-08" db="EMBL/GenBank/DDBJ databases">
        <title>Alicyclobacillus dauci DSM2870, complete genome.</title>
        <authorList>
            <person name="Wang Q."/>
            <person name="Cai R."/>
            <person name="Wang Z."/>
        </authorList>
    </citation>
    <scope>NUCLEOTIDE SEQUENCE</scope>
    <source>
        <strain evidence="2">DSM 28700</strain>
    </source>
</reference>
<organism evidence="2 3">
    <name type="scientific">Alicyclobacillus dauci</name>
    <dbReference type="NCBI Taxonomy" id="1475485"/>
    <lineage>
        <taxon>Bacteria</taxon>
        <taxon>Bacillati</taxon>
        <taxon>Bacillota</taxon>
        <taxon>Bacilli</taxon>
        <taxon>Bacillales</taxon>
        <taxon>Alicyclobacillaceae</taxon>
        <taxon>Alicyclobacillus</taxon>
    </lineage>
</organism>
<sequence>MKILSKDTDCIEIQPSIRTIRIGQVYKIMFSEGMLDIEPGTIRVLKFISYEEVPTEHSEPFMQAFDVEPTDKKECAVSPGARLPLVKRRGSEDRPLGHPSYLNAKARGENSMVGKRETNRRRLGRCRARPA</sequence>
<dbReference type="EMBL" id="CP104064">
    <property type="protein sequence ID" value="WAH38848.1"/>
    <property type="molecule type" value="Genomic_DNA"/>
</dbReference>
<protein>
    <submittedName>
        <fullName evidence="2">Uncharacterized protein</fullName>
    </submittedName>
</protein>